<proteinExistence type="predicted"/>
<dbReference type="STRING" id="981085.W9R539"/>
<organism evidence="1 2">
    <name type="scientific">Morus notabilis</name>
    <dbReference type="NCBI Taxonomy" id="981085"/>
    <lineage>
        <taxon>Eukaryota</taxon>
        <taxon>Viridiplantae</taxon>
        <taxon>Streptophyta</taxon>
        <taxon>Embryophyta</taxon>
        <taxon>Tracheophyta</taxon>
        <taxon>Spermatophyta</taxon>
        <taxon>Magnoliopsida</taxon>
        <taxon>eudicotyledons</taxon>
        <taxon>Gunneridae</taxon>
        <taxon>Pentapetalae</taxon>
        <taxon>rosids</taxon>
        <taxon>fabids</taxon>
        <taxon>Rosales</taxon>
        <taxon>Moraceae</taxon>
        <taxon>Moreae</taxon>
        <taxon>Morus</taxon>
    </lineage>
</organism>
<reference evidence="2" key="1">
    <citation type="submission" date="2013-01" db="EMBL/GenBank/DDBJ databases">
        <title>Draft Genome Sequence of a Mulberry Tree, Morus notabilis C.K. Schneid.</title>
        <authorList>
            <person name="He N."/>
            <person name="Zhao S."/>
        </authorList>
    </citation>
    <scope>NUCLEOTIDE SEQUENCE</scope>
</reference>
<dbReference type="EMBL" id="KE343687">
    <property type="protein sequence ID" value="EXB38284.1"/>
    <property type="molecule type" value="Genomic_DNA"/>
</dbReference>
<gene>
    <name evidence="1" type="ORF">L484_013917</name>
</gene>
<dbReference type="AlphaFoldDB" id="W9R539"/>
<dbReference type="Proteomes" id="UP000030645">
    <property type="component" value="Unassembled WGS sequence"/>
</dbReference>
<keyword evidence="2" id="KW-1185">Reference proteome</keyword>
<accession>W9R539</accession>
<name>W9R539_9ROSA</name>
<protein>
    <submittedName>
        <fullName evidence="1">Uncharacterized protein</fullName>
    </submittedName>
</protein>
<evidence type="ECO:0000313" key="2">
    <source>
        <dbReference type="Proteomes" id="UP000030645"/>
    </source>
</evidence>
<sequence>MEHPSRHVYIAFDRVILWSQEQSQLASMDHMGSANLANLAAMEQSRMLANTLAQNHDPKFQPKHFSSSSLNCLLYVTLEGAEIVGILGNEAYDQIPLFRGLGAILKIDGFGTSIVKFLDVVMIE</sequence>
<evidence type="ECO:0000313" key="1">
    <source>
        <dbReference type="EMBL" id="EXB38284.1"/>
    </source>
</evidence>